<keyword evidence="3" id="KW-0001">2Fe-2S</keyword>
<evidence type="ECO:0000256" key="4">
    <source>
        <dbReference type="ARBA" id="ARBA00022723"/>
    </source>
</evidence>
<keyword evidence="8" id="KW-0411">Iron-sulfur</keyword>
<dbReference type="InterPro" id="IPR017927">
    <property type="entry name" value="FAD-bd_FR_type"/>
</dbReference>
<evidence type="ECO:0000256" key="8">
    <source>
        <dbReference type="ARBA" id="ARBA00023014"/>
    </source>
</evidence>
<dbReference type="InterPro" id="IPR017938">
    <property type="entry name" value="Riboflavin_synthase-like_b-brl"/>
</dbReference>
<organism evidence="11 12">
    <name type="scientific">Kitasatospora kifunensis</name>
    <name type="common">Streptomyces kifunensis</name>
    <dbReference type="NCBI Taxonomy" id="58351"/>
    <lineage>
        <taxon>Bacteria</taxon>
        <taxon>Bacillati</taxon>
        <taxon>Actinomycetota</taxon>
        <taxon>Actinomycetes</taxon>
        <taxon>Kitasatosporales</taxon>
        <taxon>Streptomycetaceae</taxon>
        <taxon>Kitasatospora</taxon>
    </lineage>
</organism>
<dbReference type="InterPro" id="IPR001433">
    <property type="entry name" value="OxRdtase_FAD/NAD-bd"/>
</dbReference>
<evidence type="ECO:0000256" key="6">
    <source>
        <dbReference type="ARBA" id="ARBA00023002"/>
    </source>
</evidence>
<dbReference type="PROSITE" id="PS51085">
    <property type="entry name" value="2FE2S_FER_2"/>
    <property type="match status" value="1"/>
</dbReference>
<feature type="domain" description="FAD-binding FR-type" evidence="10">
    <location>
        <begin position="15"/>
        <end position="120"/>
    </location>
</feature>
<evidence type="ECO:0000256" key="7">
    <source>
        <dbReference type="ARBA" id="ARBA00023004"/>
    </source>
</evidence>
<dbReference type="GO" id="GO:0051537">
    <property type="term" value="F:2 iron, 2 sulfur cluster binding"/>
    <property type="evidence" value="ECO:0007669"/>
    <property type="project" value="UniProtKB-KW"/>
</dbReference>
<dbReference type="Pfam" id="PF00111">
    <property type="entry name" value="Fer2"/>
    <property type="match status" value="1"/>
</dbReference>
<dbReference type="InterPro" id="IPR012675">
    <property type="entry name" value="Beta-grasp_dom_sf"/>
</dbReference>
<comment type="cofactor">
    <cofactor evidence="1">
        <name>FAD</name>
        <dbReference type="ChEBI" id="CHEBI:57692"/>
    </cofactor>
</comment>
<sequence length="368" mass="39253">MPHPIDGMEPTVPRSAWHRLRVTRLERPTADAVAVTLAVPAAAASAFAFRAGQHVTVRHRVDGQELRRTYSACPPPGEPTALRLVVKRLGPGGFADHAHRVLAEGDTLDVAPPAGSFRLTDRPGVHHVMVAGGSGVTPLLAMAAAALRDDPSCRVSLLHASRDARSALLSEELSDLKDGHVGRFCVLHVLSRETQAASLLRGRIDADRLRALLCLLEADPEQDDVHFYLCGPLGLVTTAREALLRWGAGPDRVRLELFAAADRASRPPPLVPASPSRRITVRLGGRTTTATTDPADRSLLDTVVRVRPEAPYSCRAGLCGTCRAKVVSGSAMTAPPRSGPGPEEPADGYVLTCRAVPRSATVELDFDI</sequence>
<dbReference type="GO" id="GO:0046872">
    <property type="term" value="F:metal ion binding"/>
    <property type="evidence" value="ECO:0007669"/>
    <property type="project" value="UniProtKB-KW"/>
</dbReference>
<dbReference type="SUPFAM" id="SSF63380">
    <property type="entry name" value="Riboflavin synthase domain-like"/>
    <property type="match status" value="1"/>
</dbReference>
<dbReference type="Pfam" id="PF00970">
    <property type="entry name" value="FAD_binding_6"/>
    <property type="match status" value="1"/>
</dbReference>
<dbReference type="Gene3D" id="3.40.50.80">
    <property type="entry name" value="Nucleotide-binding domain of ferredoxin-NADP reductase (FNR) module"/>
    <property type="match status" value="1"/>
</dbReference>
<gene>
    <name evidence="11" type="ORF">FHR34_007319</name>
</gene>
<keyword evidence="5" id="KW-0274">FAD</keyword>
<keyword evidence="7" id="KW-0408">Iron</keyword>
<evidence type="ECO:0000256" key="2">
    <source>
        <dbReference type="ARBA" id="ARBA00022630"/>
    </source>
</evidence>
<dbReference type="SUPFAM" id="SSF54292">
    <property type="entry name" value="2Fe-2S ferredoxin-like"/>
    <property type="match status" value="1"/>
</dbReference>
<dbReference type="PANTHER" id="PTHR47354">
    <property type="entry name" value="NADH OXIDOREDUCTASE HCR"/>
    <property type="match status" value="1"/>
</dbReference>
<keyword evidence="6" id="KW-0560">Oxidoreductase</keyword>
<dbReference type="InterPro" id="IPR001041">
    <property type="entry name" value="2Fe-2S_ferredoxin-type"/>
</dbReference>
<dbReference type="PANTHER" id="PTHR47354:SF8">
    <property type="entry name" value="1,2-PHENYLACETYL-COA EPOXIDASE, SUBUNIT E"/>
    <property type="match status" value="1"/>
</dbReference>
<evidence type="ECO:0000259" key="9">
    <source>
        <dbReference type="PROSITE" id="PS51085"/>
    </source>
</evidence>
<evidence type="ECO:0000256" key="1">
    <source>
        <dbReference type="ARBA" id="ARBA00001974"/>
    </source>
</evidence>
<dbReference type="InterPro" id="IPR008333">
    <property type="entry name" value="Cbr1-like_FAD-bd_dom"/>
</dbReference>
<dbReference type="GO" id="GO:0050660">
    <property type="term" value="F:flavin adenine dinucleotide binding"/>
    <property type="evidence" value="ECO:0007669"/>
    <property type="project" value="TreeGrafter"/>
</dbReference>
<dbReference type="EMBL" id="JACHJV010000002">
    <property type="protein sequence ID" value="MBB4928224.1"/>
    <property type="molecule type" value="Genomic_DNA"/>
</dbReference>
<dbReference type="Gene3D" id="3.10.20.30">
    <property type="match status" value="1"/>
</dbReference>
<comment type="caution">
    <text evidence="11">The sequence shown here is derived from an EMBL/GenBank/DDBJ whole genome shotgun (WGS) entry which is preliminary data.</text>
</comment>
<dbReference type="Pfam" id="PF00175">
    <property type="entry name" value="NAD_binding_1"/>
    <property type="match status" value="1"/>
</dbReference>
<dbReference type="InterPro" id="IPR036010">
    <property type="entry name" value="2Fe-2S_ferredoxin-like_sf"/>
</dbReference>
<name>A0A7W7RA91_KITKI</name>
<evidence type="ECO:0000256" key="5">
    <source>
        <dbReference type="ARBA" id="ARBA00022827"/>
    </source>
</evidence>
<keyword evidence="4" id="KW-0479">Metal-binding</keyword>
<dbReference type="CDD" id="cd00207">
    <property type="entry name" value="fer2"/>
    <property type="match status" value="1"/>
</dbReference>
<keyword evidence="2" id="KW-0285">Flavoprotein</keyword>
<dbReference type="InterPro" id="IPR050415">
    <property type="entry name" value="MRET"/>
</dbReference>
<evidence type="ECO:0000313" key="12">
    <source>
        <dbReference type="Proteomes" id="UP000540506"/>
    </source>
</evidence>
<proteinExistence type="predicted"/>
<dbReference type="PROSITE" id="PS00197">
    <property type="entry name" value="2FE2S_FER_1"/>
    <property type="match status" value="1"/>
</dbReference>
<reference evidence="11 12" key="1">
    <citation type="submission" date="2020-08" db="EMBL/GenBank/DDBJ databases">
        <title>Sequencing the genomes of 1000 actinobacteria strains.</title>
        <authorList>
            <person name="Klenk H.-P."/>
        </authorList>
    </citation>
    <scope>NUCLEOTIDE SEQUENCE [LARGE SCALE GENOMIC DNA]</scope>
    <source>
        <strain evidence="11 12">DSM 41654</strain>
    </source>
</reference>
<evidence type="ECO:0000256" key="3">
    <source>
        <dbReference type="ARBA" id="ARBA00022714"/>
    </source>
</evidence>
<dbReference type="InterPro" id="IPR039261">
    <property type="entry name" value="FNR_nucleotide-bd"/>
</dbReference>
<dbReference type="AlphaFoldDB" id="A0A7W7RA91"/>
<dbReference type="SUPFAM" id="SSF52343">
    <property type="entry name" value="Ferredoxin reductase-like, C-terminal NADP-linked domain"/>
    <property type="match status" value="1"/>
</dbReference>
<feature type="domain" description="2Fe-2S ferredoxin-type" evidence="9">
    <location>
        <begin position="277"/>
        <end position="368"/>
    </location>
</feature>
<keyword evidence="12" id="KW-1185">Reference proteome</keyword>
<dbReference type="RefSeq" id="WP_246561730.1">
    <property type="nucleotide sequence ID" value="NZ_JACHJV010000002.1"/>
</dbReference>
<evidence type="ECO:0000259" key="10">
    <source>
        <dbReference type="PROSITE" id="PS51384"/>
    </source>
</evidence>
<evidence type="ECO:0000313" key="11">
    <source>
        <dbReference type="EMBL" id="MBB4928224.1"/>
    </source>
</evidence>
<dbReference type="GO" id="GO:0016491">
    <property type="term" value="F:oxidoreductase activity"/>
    <property type="evidence" value="ECO:0007669"/>
    <property type="project" value="UniProtKB-KW"/>
</dbReference>
<dbReference type="InterPro" id="IPR006058">
    <property type="entry name" value="2Fe2S_fd_BS"/>
</dbReference>
<accession>A0A7W7RA91</accession>
<protein>
    <submittedName>
        <fullName evidence="11">Ring-1,2-phenylacetyl-CoA epoxidase subunit PaaE</fullName>
    </submittedName>
</protein>
<dbReference type="PROSITE" id="PS51384">
    <property type="entry name" value="FAD_FR"/>
    <property type="match status" value="1"/>
</dbReference>
<dbReference type="Proteomes" id="UP000540506">
    <property type="component" value="Unassembled WGS sequence"/>
</dbReference>
<dbReference type="CDD" id="cd06214">
    <property type="entry name" value="PA_degradation_oxidoreductase_like"/>
    <property type="match status" value="1"/>
</dbReference>
<dbReference type="Gene3D" id="2.40.30.10">
    <property type="entry name" value="Translation factors"/>
    <property type="match status" value="1"/>
</dbReference>
<dbReference type="PRINTS" id="PR00406">
    <property type="entry name" value="CYTB5RDTASE"/>
</dbReference>